<protein>
    <recommendedName>
        <fullName evidence="3">Molybdenum ABC transporter ATP-binding protein</fullName>
    </recommendedName>
</protein>
<dbReference type="HOGENOM" id="CLU_2155622_0_0_4"/>
<evidence type="ECO:0008006" key="3">
    <source>
        <dbReference type="Google" id="ProtNLM"/>
    </source>
</evidence>
<dbReference type="AlphaFoldDB" id="F2B8P4"/>
<keyword evidence="2" id="KW-1185">Reference proteome</keyword>
<reference evidence="1 2" key="1">
    <citation type="submission" date="2011-02" db="EMBL/GenBank/DDBJ databases">
        <authorList>
            <person name="Muzny D."/>
            <person name="Qin X."/>
            <person name="Deng J."/>
            <person name="Jiang H."/>
            <person name="Liu Y."/>
            <person name="Qu J."/>
            <person name="Song X.-Z."/>
            <person name="Zhang L."/>
            <person name="Thornton R."/>
            <person name="Coyle M."/>
            <person name="Francisco L."/>
            <person name="Jackson L."/>
            <person name="Javaid M."/>
            <person name="Korchina V."/>
            <person name="Kovar C."/>
            <person name="Mata R."/>
            <person name="Mathew T."/>
            <person name="Ngo R."/>
            <person name="Nguyen L."/>
            <person name="Nguyen N."/>
            <person name="Okwuonu G."/>
            <person name="Ongeri F."/>
            <person name="Pham C."/>
            <person name="Simmons D."/>
            <person name="Wilczek-Boney K."/>
            <person name="Hale W."/>
            <person name="Jakkamsetti A."/>
            <person name="Pham P."/>
            <person name="Ruth R."/>
            <person name="San Lucas F."/>
            <person name="Warren J."/>
            <person name="Zhang J."/>
            <person name="Zhao Z."/>
            <person name="Zhou C."/>
            <person name="Zhu D."/>
            <person name="Lee S."/>
            <person name="Bess C."/>
            <person name="Blankenburg K."/>
            <person name="Forbes L."/>
            <person name="Fu Q."/>
            <person name="Gubbala S."/>
            <person name="Hirani K."/>
            <person name="Jayaseelan J.C."/>
            <person name="Lara F."/>
            <person name="Munidasa M."/>
            <person name="Palculict T."/>
            <person name="Patil S."/>
            <person name="Pu L.-L."/>
            <person name="Saada N."/>
            <person name="Tang L."/>
            <person name="Weissenberger G."/>
            <person name="Zhu Y."/>
            <person name="Hemphill L."/>
            <person name="Shang Y."/>
            <person name="Youmans B."/>
            <person name="Ayvaz T."/>
            <person name="Ross M."/>
            <person name="Santibanez J."/>
            <person name="Aqrawi P."/>
            <person name="Gross S."/>
            <person name="Joshi V."/>
            <person name="Fowler G."/>
            <person name="Nazareth L."/>
            <person name="Reid J."/>
            <person name="Worley K."/>
            <person name="Petrosino J."/>
            <person name="Highlander S."/>
            <person name="Gibbs R."/>
        </authorList>
    </citation>
    <scope>NUCLEOTIDE SEQUENCE [LARGE SCALE GENOMIC DNA]</scope>
    <source>
        <strain evidence="1 2">ATCC BAA-1200</strain>
    </source>
</reference>
<sequence length="111" mass="12680">MNLPKPLVTCYPFSSTAVEQQPTKHYAAGLMDKINRGIPLDREDKNALTHGVNNNSFFKRAIPVSGWAFDFSDVLKLFLVKQYGSWYEMWATDKTAVRAHVYGRIERIVEA</sequence>
<name>F2B8P4_9NEIS</name>
<evidence type="ECO:0000313" key="1">
    <source>
        <dbReference type="EMBL" id="EGF12117.1"/>
    </source>
</evidence>
<accession>F2B8P4</accession>
<evidence type="ECO:0000313" key="2">
    <source>
        <dbReference type="Proteomes" id="UP000004105"/>
    </source>
</evidence>
<gene>
    <name evidence="1" type="ORF">HMPREF9123_0097</name>
</gene>
<dbReference type="EMBL" id="AFAY01000003">
    <property type="protein sequence ID" value="EGF12117.1"/>
    <property type="molecule type" value="Genomic_DNA"/>
</dbReference>
<proteinExistence type="predicted"/>
<comment type="caution">
    <text evidence="1">The sequence shown here is derived from an EMBL/GenBank/DDBJ whole genome shotgun (WGS) entry which is preliminary data.</text>
</comment>
<dbReference type="RefSeq" id="WP_007341112.1">
    <property type="nucleotide sequence ID" value="NZ_GL878494.1"/>
</dbReference>
<dbReference type="OrthoDB" id="1073855at2"/>
<dbReference type="Proteomes" id="UP000004105">
    <property type="component" value="Unassembled WGS sequence"/>
</dbReference>
<organism evidence="1 2">
    <name type="scientific">Neisseria bacilliformis ATCC BAA-1200</name>
    <dbReference type="NCBI Taxonomy" id="888742"/>
    <lineage>
        <taxon>Bacteria</taxon>
        <taxon>Pseudomonadati</taxon>
        <taxon>Pseudomonadota</taxon>
        <taxon>Betaproteobacteria</taxon>
        <taxon>Neisseriales</taxon>
        <taxon>Neisseriaceae</taxon>
        <taxon>Neisseria</taxon>
    </lineage>
</organism>